<evidence type="ECO:0000256" key="1">
    <source>
        <dbReference type="SAM" id="SignalP"/>
    </source>
</evidence>
<keyword evidence="1" id="KW-0732">Signal</keyword>
<accession>A0A4Q7YMT5</accession>
<dbReference type="EMBL" id="SHKX01000014">
    <property type="protein sequence ID" value="RZU38133.1"/>
    <property type="molecule type" value="Genomic_DNA"/>
</dbReference>
<dbReference type="RefSeq" id="WP_130414705.1">
    <property type="nucleotide sequence ID" value="NZ_SHKX01000014.1"/>
</dbReference>
<sequence length="275" mass="29576">MRRLFALTVLFACLTPLPSPVQAAAAPVTTVAGQEQVSQLMDKSGLRAALRNFSAYVGQSLRNPDQPGVSPELARRMAAKVDIAFAPGFLDQAVKDDLAARLSADDVRRLLAWHDTALGARVTALEITSSDRLSTVILPPAAPPVVSAARQKLLDRVMKATNAAEMLVDVQIQVMTAMFRGMASTAAMSGNNVDIAPILKEMSDRRAELLAQVKPETMDELRTTYAPLSDADLKQYVVFLESPLGRKFNRAVVKSLQSALTESGDTFGQLLLGSP</sequence>
<protein>
    <recommendedName>
        <fullName evidence="4">DUF2059 domain-containing protein</fullName>
    </recommendedName>
</protein>
<evidence type="ECO:0000313" key="2">
    <source>
        <dbReference type="EMBL" id="RZU38133.1"/>
    </source>
</evidence>
<evidence type="ECO:0000313" key="3">
    <source>
        <dbReference type="Proteomes" id="UP000292423"/>
    </source>
</evidence>
<evidence type="ECO:0008006" key="4">
    <source>
        <dbReference type="Google" id="ProtNLM"/>
    </source>
</evidence>
<organism evidence="2 3">
    <name type="scientific">Fluviicoccus keumensis</name>
    <dbReference type="NCBI Taxonomy" id="1435465"/>
    <lineage>
        <taxon>Bacteria</taxon>
        <taxon>Pseudomonadati</taxon>
        <taxon>Pseudomonadota</taxon>
        <taxon>Gammaproteobacteria</taxon>
        <taxon>Moraxellales</taxon>
        <taxon>Moraxellaceae</taxon>
        <taxon>Fluviicoccus</taxon>
    </lineage>
</organism>
<dbReference type="AlphaFoldDB" id="A0A4Q7YMT5"/>
<feature type="chain" id="PRO_5020567801" description="DUF2059 domain-containing protein" evidence="1">
    <location>
        <begin position="24"/>
        <end position="275"/>
    </location>
</feature>
<proteinExistence type="predicted"/>
<dbReference type="OrthoDB" id="7013150at2"/>
<comment type="caution">
    <text evidence="2">The sequence shown here is derived from an EMBL/GenBank/DDBJ whole genome shotgun (WGS) entry which is preliminary data.</text>
</comment>
<name>A0A4Q7YMT5_9GAMM</name>
<gene>
    <name evidence="2" type="ORF">EV700_2710</name>
</gene>
<feature type="signal peptide" evidence="1">
    <location>
        <begin position="1"/>
        <end position="23"/>
    </location>
</feature>
<dbReference type="Proteomes" id="UP000292423">
    <property type="component" value="Unassembled WGS sequence"/>
</dbReference>
<keyword evidence="3" id="KW-1185">Reference proteome</keyword>
<reference evidence="2 3" key="1">
    <citation type="submission" date="2019-02" db="EMBL/GenBank/DDBJ databases">
        <title>Genomic Encyclopedia of Type Strains, Phase IV (KMG-IV): sequencing the most valuable type-strain genomes for metagenomic binning, comparative biology and taxonomic classification.</title>
        <authorList>
            <person name="Goeker M."/>
        </authorList>
    </citation>
    <scope>NUCLEOTIDE SEQUENCE [LARGE SCALE GENOMIC DNA]</scope>
    <source>
        <strain evidence="2 3">DSM 105135</strain>
    </source>
</reference>